<protein>
    <recommendedName>
        <fullName evidence="3">F-box domain-containing protein</fullName>
    </recommendedName>
</protein>
<dbReference type="Gene3D" id="3.80.10.10">
    <property type="entry name" value="Ribonuclease Inhibitor"/>
    <property type="match status" value="1"/>
</dbReference>
<accession>A0AAD7UU96</accession>
<comment type="caution">
    <text evidence="1">The sequence shown here is derived from an EMBL/GenBank/DDBJ whole genome shotgun (WGS) entry which is preliminary data.</text>
</comment>
<reference evidence="1 2" key="1">
    <citation type="submission" date="2023-03" db="EMBL/GenBank/DDBJ databases">
        <title>Genome sequence of Lichtheimia ornata CBS 291.66.</title>
        <authorList>
            <person name="Mohabir J.T."/>
            <person name="Shea T.P."/>
            <person name="Kurbessoian T."/>
            <person name="Berby B."/>
            <person name="Fontaine J."/>
            <person name="Livny J."/>
            <person name="Gnirke A."/>
            <person name="Stajich J.E."/>
            <person name="Cuomo C.A."/>
        </authorList>
    </citation>
    <scope>NUCLEOTIDE SEQUENCE [LARGE SCALE GENOMIC DNA]</scope>
    <source>
        <strain evidence="1">CBS 291.66</strain>
    </source>
</reference>
<dbReference type="Proteomes" id="UP001234581">
    <property type="component" value="Unassembled WGS sequence"/>
</dbReference>
<evidence type="ECO:0008006" key="3">
    <source>
        <dbReference type="Google" id="ProtNLM"/>
    </source>
</evidence>
<proteinExistence type="predicted"/>
<organism evidence="1 2">
    <name type="scientific">Lichtheimia ornata</name>
    <dbReference type="NCBI Taxonomy" id="688661"/>
    <lineage>
        <taxon>Eukaryota</taxon>
        <taxon>Fungi</taxon>
        <taxon>Fungi incertae sedis</taxon>
        <taxon>Mucoromycota</taxon>
        <taxon>Mucoromycotina</taxon>
        <taxon>Mucoromycetes</taxon>
        <taxon>Mucorales</taxon>
        <taxon>Lichtheimiaceae</taxon>
        <taxon>Lichtheimia</taxon>
    </lineage>
</organism>
<keyword evidence="2" id="KW-1185">Reference proteome</keyword>
<dbReference type="EMBL" id="JARTCD010000093">
    <property type="protein sequence ID" value="KAJ8652814.1"/>
    <property type="molecule type" value="Genomic_DNA"/>
</dbReference>
<dbReference type="GeneID" id="83218953"/>
<evidence type="ECO:0000313" key="1">
    <source>
        <dbReference type="EMBL" id="KAJ8652814.1"/>
    </source>
</evidence>
<name>A0AAD7UU96_9FUNG</name>
<sequence length="620" mass="69784">MEPDDSDDDNMYFAMVDLISNWYQNQRVRRPLSANQELLRRKHAELGPLLCTKKVDEALAVAKEMTSIAPTSWAAALYERLITRFKELLDSMDKAAASMATLYDSRTKVDFISRLPFDIVIHIVDYLWGIVSNMEDDTTPTFLYVSKHWRQTILESTPFLSYQLSATKLLDFDKATLSPASRIRTMTIGGRVISFSQLLGNHLCNLSHLCIDVPFNAATCTNGVPFANNDMCLDVRHKYNLDEVMERCPNLVSLTWSHCVLGVANATKYRQLRVLAVGLIHGVEGLLALVKKLPCLVVLSSFDVLHIAFLNRVMKCCPSLKCLKYNTSINGVIKWPYEWDTTLESGIQELSFHGGYYEDIPEYAVDNLVRASKTLKYLHFGEDSFYYQSVMPLLPDISFPRLIRLSGSPGYGDIRLIMSTIIPRAPCIETIKFGDPFIMWKSRAPVDLMATCAKLVDVNVIMGEFQQDLDALKRFLGPHVQRGSSSTLQSLSIGLWSKKCARELLPLITKLPLLEDLHRVVSFDSPMAMILDSISGNNVMNVKQLKITVLGCCVEEPTLARLQHAHTLTSLIIDGGYLPTLAALSLLALTQLKHFQIPFEGLDDHIIDILRKQFPNMIAL</sequence>
<gene>
    <name evidence="1" type="ORF">O0I10_011553</name>
</gene>
<dbReference type="AlphaFoldDB" id="A0AAD7UU96"/>
<evidence type="ECO:0000313" key="2">
    <source>
        <dbReference type="Proteomes" id="UP001234581"/>
    </source>
</evidence>
<dbReference type="InterPro" id="IPR032675">
    <property type="entry name" value="LRR_dom_sf"/>
</dbReference>
<dbReference type="Gene3D" id="1.20.1280.50">
    <property type="match status" value="1"/>
</dbReference>
<dbReference type="RefSeq" id="XP_058337728.1">
    <property type="nucleotide sequence ID" value="XM_058491518.1"/>
</dbReference>